<evidence type="ECO:0000313" key="1">
    <source>
        <dbReference type="EMBL" id="MBD4338477.1"/>
    </source>
</evidence>
<comment type="caution">
    <text evidence="1">The sequence shown here is derived from an EMBL/GenBank/DDBJ whole genome shotgun (WGS) entry which is preliminary data.</text>
</comment>
<reference evidence="1" key="1">
    <citation type="submission" date="2020-01" db="EMBL/GenBank/DDBJ databases">
        <authorList>
            <person name="Richard D."/>
        </authorList>
    </citation>
    <scope>NUCLEOTIDE SEQUENCE</scope>
    <source>
        <strain evidence="1">JP541</strain>
    </source>
</reference>
<gene>
    <name evidence="1" type="ORF">GUH15_20965</name>
</gene>
<proteinExistence type="predicted"/>
<dbReference type="EMBL" id="JAABFR010001524">
    <property type="protein sequence ID" value="MBD4338477.1"/>
    <property type="molecule type" value="Genomic_DNA"/>
</dbReference>
<sequence>NVREAATRLKVSKTALYAALQSTSAGDLQK</sequence>
<dbReference type="AlphaFoldDB" id="A0A8I0H930"/>
<organism evidence="1 2">
    <name type="scientific">Xanthomonas citri pv. citri</name>
    <dbReference type="NCBI Taxonomy" id="611301"/>
    <lineage>
        <taxon>Bacteria</taxon>
        <taxon>Pseudomonadati</taxon>
        <taxon>Pseudomonadota</taxon>
        <taxon>Gammaproteobacteria</taxon>
        <taxon>Lysobacterales</taxon>
        <taxon>Lysobacteraceae</taxon>
        <taxon>Xanthomonas</taxon>
    </lineage>
</organism>
<dbReference type="Proteomes" id="UP000653002">
    <property type="component" value="Unassembled WGS sequence"/>
</dbReference>
<feature type="non-terminal residue" evidence="1">
    <location>
        <position position="1"/>
    </location>
</feature>
<name>A0A8I0H930_XANCI</name>
<accession>A0A8I0H930</accession>
<evidence type="ECO:0000313" key="2">
    <source>
        <dbReference type="Proteomes" id="UP000653002"/>
    </source>
</evidence>
<protein>
    <submittedName>
        <fullName evidence="1">Recombinase family protein</fullName>
    </submittedName>
</protein>